<reference evidence="1" key="1">
    <citation type="submission" date="2023-08" db="EMBL/GenBank/DDBJ databases">
        <authorList>
            <person name="Audoor S."/>
            <person name="Bilcke G."/>
        </authorList>
    </citation>
    <scope>NUCLEOTIDE SEQUENCE</scope>
</reference>
<evidence type="ECO:0000313" key="2">
    <source>
        <dbReference type="Proteomes" id="UP001295423"/>
    </source>
</evidence>
<evidence type="ECO:0000313" key="1">
    <source>
        <dbReference type="EMBL" id="CAJ1931303.1"/>
    </source>
</evidence>
<dbReference type="AlphaFoldDB" id="A0AAD2CHN5"/>
<proteinExistence type="predicted"/>
<keyword evidence="2" id="KW-1185">Reference proteome</keyword>
<organism evidence="1 2">
    <name type="scientific">Cylindrotheca closterium</name>
    <dbReference type="NCBI Taxonomy" id="2856"/>
    <lineage>
        <taxon>Eukaryota</taxon>
        <taxon>Sar</taxon>
        <taxon>Stramenopiles</taxon>
        <taxon>Ochrophyta</taxon>
        <taxon>Bacillariophyta</taxon>
        <taxon>Bacillariophyceae</taxon>
        <taxon>Bacillariophycidae</taxon>
        <taxon>Bacillariales</taxon>
        <taxon>Bacillariaceae</taxon>
        <taxon>Cylindrotheca</taxon>
    </lineage>
</organism>
<comment type="caution">
    <text evidence="1">The sequence shown here is derived from an EMBL/GenBank/DDBJ whole genome shotgun (WGS) entry which is preliminary data.</text>
</comment>
<dbReference type="EMBL" id="CAKOGP040000136">
    <property type="protein sequence ID" value="CAJ1931303.1"/>
    <property type="molecule type" value="Genomic_DNA"/>
</dbReference>
<dbReference type="Proteomes" id="UP001295423">
    <property type="component" value="Unassembled WGS sequence"/>
</dbReference>
<protein>
    <submittedName>
        <fullName evidence="1">Uncharacterized protein</fullName>
    </submittedName>
</protein>
<gene>
    <name evidence="1" type="ORF">CYCCA115_LOCUS2332</name>
</gene>
<accession>A0AAD2CHN5</accession>
<sequence length="242" mass="26494">MIPLQDTLNLNNKAVALYQSNDMAGAAKTYYESLCLVKELLKCTMTIPRQGSGVNHHSTNTLPQHECFHTSTETSINPPIQEKFFVYQSALVLQEAPSIGAEHRVQSMNICCAGILFNTAILHHQKSIKTGMSASMYRAEQLYQASLQLIVGLPRSNDTVALIAFAVSNNFFEKAQIEFEKGLVMQASERLRFLVHLLCSSEITAGRVFAVDEFHGMLSNTLLANGVSSSPAGKSSNIGIVL</sequence>
<name>A0AAD2CHN5_9STRA</name>